<dbReference type="InterPro" id="IPR035093">
    <property type="entry name" value="RelE/ParE_toxin_dom_sf"/>
</dbReference>
<evidence type="ECO:0000256" key="1">
    <source>
        <dbReference type="ARBA" id="ARBA00022649"/>
    </source>
</evidence>
<accession>L0B8G6</accession>
<dbReference type="InterPro" id="IPR007712">
    <property type="entry name" value="RelE/ParE_toxin"/>
</dbReference>
<dbReference type="AlphaFoldDB" id="L0B8G6"/>
<dbReference type="PANTHER" id="PTHR38813:SF1">
    <property type="entry name" value="TOXIN RELE1-RELATED"/>
    <property type="match status" value="1"/>
</dbReference>
<geneLocation type="plasmid" evidence="2">
    <name>pCIR10</name>
</geneLocation>
<dbReference type="RefSeq" id="WP_015243577.1">
    <property type="nucleotide sequence ID" value="NC_019884.1"/>
</dbReference>
<dbReference type="SUPFAM" id="SSF143011">
    <property type="entry name" value="RelE-like"/>
    <property type="match status" value="1"/>
</dbReference>
<keyword evidence="1" id="KW-1277">Toxin-antitoxin system</keyword>
<dbReference type="PANTHER" id="PTHR38813">
    <property type="match status" value="1"/>
</dbReference>
<gene>
    <name evidence="2" type="ORF">c10-6</name>
</gene>
<evidence type="ECO:0000313" key="2">
    <source>
        <dbReference type="EMBL" id="AFZ84262.1"/>
    </source>
</evidence>
<dbReference type="Pfam" id="PF05016">
    <property type="entry name" value="ParE_toxin"/>
    <property type="match status" value="1"/>
</dbReference>
<dbReference type="InterPro" id="IPR052747">
    <property type="entry name" value="TA_system_RelE_toxin"/>
</dbReference>
<dbReference type="Gene3D" id="3.30.2310.20">
    <property type="entry name" value="RelE-like"/>
    <property type="match status" value="1"/>
</dbReference>
<proteinExistence type="predicted"/>
<keyword evidence="2" id="KW-0614">Plasmid</keyword>
<name>L0B8G6_9EURY</name>
<reference evidence="2" key="1">
    <citation type="journal article" date="2013" name="PLoS ONE">
        <title>Insights into dynamics of mobile genetic elements in hyperthermophilic environments from five new thermococcus plasmids.</title>
        <authorList>
            <person name="Krupovic M."/>
            <person name="Gonnet M."/>
            <person name="Hania W.B."/>
            <person name="Forterre P."/>
            <person name="Erauso G."/>
        </authorList>
    </citation>
    <scope>NUCLEOTIDE SEQUENCE</scope>
    <source>
        <plasmid evidence="2">pCIR10</plasmid>
    </source>
</reference>
<protein>
    <submittedName>
        <fullName evidence="2">Plasmid stabilization system, RelE/StbE family, protein RelE</fullName>
    </submittedName>
</protein>
<dbReference type="EMBL" id="JQ661330">
    <property type="protein sequence ID" value="AFZ84262.1"/>
    <property type="molecule type" value="Genomic_DNA"/>
</dbReference>
<sequence>MSFKVLIHPRVIKKAKKYLTKSQRTKLSNFLKALEENPIPPGCDIKKLSQRRNAYRFRIGKYRVIYFVFWDEKIVEVHDLEHRESA</sequence>
<organism evidence="2">
    <name type="scientific">Thermococcus sp. CIR10</name>
    <dbReference type="NCBI Taxonomy" id="1197731"/>
    <lineage>
        <taxon>Archaea</taxon>
        <taxon>Methanobacteriati</taxon>
        <taxon>Methanobacteriota</taxon>
        <taxon>Thermococci</taxon>
        <taxon>Thermococcales</taxon>
        <taxon>Thermococcaceae</taxon>
        <taxon>Thermococcus</taxon>
    </lineage>
</organism>